<name>A0A3B0UKS3_9ZZZZ</name>
<sequence>VGEKSRGTAAIILSKPLPRWAFLLSKFIAQAIVYFAALLLGTLGAYYYTLILFEPLQFGPFLFGGLLLWQWGLVFTAVTLLGSTLGKSTGGAAGLALLGAVLLLFLGGIPQVAQFFPSALVGWAGQLGLPESVPFNGAAVAANGVLILVFLITAVAFFERQEI</sequence>
<evidence type="ECO:0000313" key="2">
    <source>
        <dbReference type="EMBL" id="VAW31635.1"/>
    </source>
</evidence>
<reference evidence="2" key="1">
    <citation type="submission" date="2018-06" db="EMBL/GenBank/DDBJ databases">
        <authorList>
            <person name="Zhirakovskaya E."/>
        </authorList>
    </citation>
    <scope>NUCLEOTIDE SEQUENCE</scope>
</reference>
<dbReference type="Pfam" id="PF12679">
    <property type="entry name" value="ABC2_membrane_2"/>
    <property type="match status" value="1"/>
</dbReference>
<gene>
    <name evidence="2" type="ORF">MNBD_CHLOROFLEXI01-2318</name>
</gene>
<proteinExistence type="predicted"/>
<keyword evidence="1" id="KW-0812">Transmembrane</keyword>
<evidence type="ECO:0008006" key="3">
    <source>
        <dbReference type="Google" id="ProtNLM"/>
    </source>
</evidence>
<accession>A0A3B0UKS3</accession>
<feature type="transmembrane region" description="Helical" evidence="1">
    <location>
        <begin position="61"/>
        <end position="81"/>
    </location>
</feature>
<dbReference type="EMBL" id="UOEU01000260">
    <property type="protein sequence ID" value="VAW31635.1"/>
    <property type="molecule type" value="Genomic_DNA"/>
</dbReference>
<evidence type="ECO:0000256" key="1">
    <source>
        <dbReference type="SAM" id="Phobius"/>
    </source>
</evidence>
<feature type="transmembrane region" description="Helical" evidence="1">
    <location>
        <begin position="133"/>
        <end position="158"/>
    </location>
</feature>
<dbReference type="GO" id="GO:0140359">
    <property type="term" value="F:ABC-type transporter activity"/>
    <property type="evidence" value="ECO:0007669"/>
    <property type="project" value="InterPro"/>
</dbReference>
<keyword evidence="1" id="KW-1133">Transmembrane helix</keyword>
<feature type="transmembrane region" description="Helical" evidence="1">
    <location>
        <begin position="93"/>
        <end position="113"/>
    </location>
</feature>
<feature type="transmembrane region" description="Helical" evidence="1">
    <location>
        <begin position="27"/>
        <end position="49"/>
    </location>
</feature>
<dbReference type="AlphaFoldDB" id="A0A3B0UKS3"/>
<dbReference type="GO" id="GO:0005886">
    <property type="term" value="C:plasma membrane"/>
    <property type="evidence" value="ECO:0007669"/>
    <property type="project" value="UniProtKB-SubCell"/>
</dbReference>
<keyword evidence="1" id="KW-0472">Membrane</keyword>
<organism evidence="2">
    <name type="scientific">hydrothermal vent metagenome</name>
    <dbReference type="NCBI Taxonomy" id="652676"/>
    <lineage>
        <taxon>unclassified sequences</taxon>
        <taxon>metagenomes</taxon>
        <taxon>ecological metagenomes</taxon>
    </lineage>
</organism>
<protein>
    <recommendedName>
        <fullName evidence="3">ABC transporter permease</fullName>
    </recommendedName>
</protein>
<feature type="non-terminal residue" evidence="2">
    <location>
        <position position="1"/>
    </location>
</feature>